<evidence type="ECO:0000313" key="4">
    <source>
        <dbReference type="EMBL" id="XAM17859.1"/>
    </source>
</evidence>
<reference evidence="4 5" key="1">
    <citation type="submission" date="2024-02" db="EMBL/GenBank/DDBJ databases">
        <title>Genome and pathogenicity analysis of Helicobacter mastomyrinus isolated from mice.</title>
        <authorList>
            <person name="Zhu L."/>
        </authorList>
    </citation>
    <scope>NUCLEOTIDE SEQUENCE [LARGE SCALE GENOMIC DNA]</scope>
    <source>
        <strain evidence="4 5">Hm-17</strain>
    </source>
</reference>
<dbReference type="PRINTS" id="PR01415">
    <property type="entry name" value="ANKYRIN"/>
</dbReference>
<evidence type="ECO:0000313" key="5">
    <source>
        <dbReference type="Proteomes" id="UP001434737"/>
    </source>
</evidence>
<keyword evidence="5" id="KW-1185">Reference proteome</keyword>
<dbReference type="InterPro" id="IPR002110">
    <property type="entry name" value="Ankyrin_rpt"/>
</dbReference>
<sequence>MTLTPQEEQKLEEFCAKAFDFARENDKESLEIMLNAGLNINLANHKGNTLLMLAAYHNNIEVVKMLLERGAKVDKKNDKNQTPLAGVCFKGYTDMAKLLLEYGADPDIDNGMGLTPMNCACMFRHKDIIPLLLKKSKKKLTLMQKISMFLMCVKDIRRDTF</sequence>
<dbReference type="PROSITE" id="PS50297">
    <property type="entry name" value="ANK_REP_REGION"/>
    <property type="match status" value="2"/>
</dbReference>
<dbReference type="RefSeq" id="WP_300448249.1">
    <property type="nucleotide sequence ID" value="NZ_CP145316.1"/>
</dbReference>
<dbReference type="Gene3D" id="1.25.40.20">
    <property type="entry name" value="Ankyrin repeat-containing domain"/>
    <property type="match status" value="1"/>
</dbReference>
<name>A0ABZ3F622_9HELI</name>
<feature type="repeat" description="ANK" evidence="3">
    <location>
        <begin position="79"/>
        <end position="111"/>
    </location>
</feature>
<dbReference type="PANTHER" id="PTHR24171">
    <property type="entry name" value="ANKYRIN REPEAT DOMAIN-CONTAINING PROTEIN 39-RELATED"/>
    <property type="match status" value="1"/>
</dbReference>
<feature type="repeat" description="ANK" evidence="3">
    <location>
        <begin position="46"/>
        <end position="78"/>
    </location>
</feature>
<keyword evidence="2 3" id="KW-0040">ANK repeat</keyword>
<protein>
    <submittedName>
        <fullName evidence="4">Ankyrin repeat domain-containing protein</fullName>
    </submittedName>
</protein>
<dbReference type="EMBL" id="CP145316">
    <property type="protein sequence ID" value="XAM17859.1"/>
    <property type="molecule type" value="Genomic_DNA"/>
</dbReference>
<dbReference type="InterPro" id="IPR036770">
    <property type="entry name" value="Ankyrin_rpt-contain_sf"/>
</dbReference>
<dbReference type="SUPFAM" id="SSF48403">
    <property type="entry name" value="Ankyrin repeat"/>
    <property type="match status" value="1"/>
</dbReference>
<dbReference type="PROSITE" id="PS50088">
    <property type="entry name" value="ANK_REPEAT"/>
    <property type="match status" value="2"/>
</dbReference>
<keyword evidence="1" id="KW-0677">Repeat</keyword>
<evidence type="ECO:0000256" key="2">
    <source>
        <dbReference type="ARBA" id="ARBA00023043"/>
    </source>
</evidence>
<organism evidence="4 5">
    <name type="scientific">Helicobacter mastomyrinus</name>
    <dbReference type="NCBI Taxonomy" id="287948"/>
    <lineage>
        <taxon>Bacteria</taxon>
        <taxon>Pseudomonadati</taxon>
        <taxon>Campylobacterota</taxon>
        <taxon>Epsilonproteobacteria</taxon>
        <taxon>Campylobacterales</taxon>
        <taxon>Helicobacteraceae</taxon>
        <taxon>Helicobacter</taxon>
    </lineage>
</organism>
<dbReference type="SMART" id="SM00248">
    <property type="entry name" value="ANK"/>
    <property type="match status" value="3"/>
</dbReference>
<gene>
    <name evidence="4" type="ORF">V3I05_09235</name>
</gene>
<accession>A0ABZ3F622</accession>
<dbReference type="PANTHER" id="PTHR24171:SF9">
    <property type="entry name" value="ANKYRIN REPEAT DOMAIN-CONTAINING PROTEIN 39"/>
    <property type="match status" value="1"/>
</dbReference>
<proteinExistence type="predicted"/>
<dbReference type="Pfam" id="PF13637">
    <property type="entry name" value="Ank_4"/>
    <property type="match status" value="1"/>
</dbReference>
<dbReference type="Pfam" id="PF12796">
    <property type="entry name" value="Ank_2"/>
    <property type="match status" value="1"/>
</dbReference>
<evidence type="ECO:0000256" key="3">
    <source>
        <dbReference type="PROSITE-ProRule" id="PRU00023"/>
    </source>
</evidence>
<evidence type="ECO:0000256" key="1">
    <source>
        <dbReference type="ARBA" id="ARBA00022737"/>
    </source>
</evidence>
<dbReference type="Proteomes" id="UP001434737">
    <property type="component" value="Chromosome"/>
</dbReference>